<evidence type="ECO:0000256" key="2">
    <source>
        <dbReference type="ARBA" id="ARBA00008668"/>
    </source>
</evidence>
<dbReference type="PANTHER" id="PTHR45650">
    <property type="entry name" value="GDSL-LIKE LIPASE/ACYLHYDROLASE-RELATED"/>
    <property type="match status" value="1"/>
</dbReference>
<dbReference type="AlphaFoldDB" id="A0A2I4HJM3"/>
<dbReference type="CDD" id="cd01837">
    <property type="entry name" value="SGNH_plant_lipase_like"/>
    <property type="match status" value="1"/>
</dbReference>
<proteinExistence type="inferred from homology"/>
<gene>
    <name evidence="9" type="primary">LOC109018677</name>
</gene>
<dbReference type="InterPro" id="IPR051238">
    <property type="entry name" value="GDSL_esterase/lipase"/>
</dbReference>
<keyword evidence="7" id="KW-0443">Lipid metabolism</keyword>
<keyword evidence="8" id="KW-1185">Reference proteome</keyword>
<reference evidence="9" key="1">
    <citation type="submission" date="2025-08" db="UniProtKB">
        <authorList>
            <consortium name="RefSeq"/>
        </authorList>
    </citation>
    <scope>IDENTIFICATION</scope>
    <source>
        <tissue evidence="9">Leaves</tissue>
    </source>
</reference>
<dbReference type="Pfam" id="PF00657">
    <property type="entry name" value="Lipase_GDSL"/>
    <property type="match status" value="1"/>
</dbReference>
<dbReference type="GO" id="GO:0016788">
    <property type="term" value="F:hydrolase activity, acting on ester bonds"/>
    <property type="evidence" value="ECO:0007669"/>
    <property type="project" value="InterPro"/>
</dbReference>
<evidence type="ECO:0000256" key="5">
    <source>
        <dbReference type="ARBA" id="ARBA00022801"/>
    </source>
</evidence>
<keyword evidence="6" id="KW-0442">Lipid degradation</keyword>
<evidence type="ECO:0000256" key="7">
    <source>
        <dbReference type="ARBA" id="ARBA00023098"/>
    </source>
</evidence>
<evidence type="ECO:0000313" key="8">
    <source>
        <dbReference type="Proteomes" id="UP000235220"/>
    </source>
</evidence>
<protein>
    <submittedName>
        <fullName evidence="9">GDSL esterase/lipase At5g45670-like</fullName>
    </submittedName>
</protein>
<evidence type="ECO:0000256" key="1">
    <source>
        <dbReference type="ARBA" id="ARBA00004613"/>
    </source>
</evidence>
<comment type="subcellular location">
    <subcellularLocation>
        <location evidence="1">Secreted</location>
    </subcellularLocation>
</comment>
<sequence length="368" mass="40586">MAYWLMILLGKLLTILLVSNFLQQHFANGEPQVPCLFIFGDSFSDNGNNNNRATLAKANYQPYGIDFPKGTTGRFTNGRNLPDFIAEKLGFPQDSIPPYANAAVGSVEKILKGVNYASGGSGILTESGKTLGDLIPMDEQLINHHKTVSLIINTLGNKNATRLLNKCIYSVAIGTNDYINNYFLPQFYPTSRIYTPSQYAEILLRKLSQQLRTLHEREARKVVVYGLGLLGCIPYEVRMYGANISGCVDKINEAVMLFDSRLKSLVSDLNSNLTNATFIFINSTGISLDSNIQGSITVSNAACCQVSELVAAPPCIPFGKTCSNRTQYAFWDEVHPTETTYSAIAARAYRALLPTDSYPFDIQRLAQL</sequence>
<dbReference type="InterPro" id="IPR001087">
    <property type="entry name" value="GDSL"/>
</dbReference>
<dbReference type="PANTHER" id="PTHR45650:SF9">
    <property type="entry name" value="SGNH HYDROLASE-TYPE ESTERASE DOMAIN-CONTAINING PROTEIN"/>
    <property type="match status" value="1"/>
</dbReference>
<dbReference type="Proteomes" id="UP000235220">
    <property type="component" value="Chromosome 8"/>
</dbReference>
<comment type="similarity">
    <text evidence="2">Belongs to the 'GDSL' lipolytic enzyme family.</text>
</comment>
<dbReference type="GO" id="GO:0005576">
    <property type="term" value="C:extracellular region"/>
    <property type="evidence" value="ECO:0007669"/>
    <property type="project" value="UniProtKB-SubCell"/>
</dbReference>
<dbReference type="SUPFAM" id="SSF52266">
    <property type="entry name" value="SGNH hydrolase"/>
    <property type="match status" value="1"/>
</dbReference>
<accession>A0A2I4HJM3</accession>
<dbReference type="Gene3D" id="3.40.50.1110">
    <property type="entry name" value="SGNH hydrolase"/>
    <property type="match status" value="1"/>
</dbReference>
<evidence type="ECO:0000256" key="4">
    <source>
        <dbReference type="ARBA" id="ARBA00022729"/>
    </source>
</evidence>
<keyword evidence="5" id="KW-0378">Hydrolase</keyword>
<organism evidence="8 9">
    <name type="scientific">Juglans regia</name>
    <name type="common">English walnut</name>
    <dbReference type="NCBI Taxonomy" id="51240"/>
    <lineage>
        <taxon>Eukaryota</taxon>
        <taxon>Viridiplantae</taxon>
        <taxon>Streptophyta</taxon>
        <taxon>Embryophyta</taxon>
        <taxon>Tracheophyta</taxon>
        <taxon>Spermatophyta</taxon>
        <taxon>Magnoliopsida</taxon>
        <taxon>eudicotyledons</taxon>
        <taxon>Gunneridae</taxon>
        <taxon>Pentapetalae</taxon>
        <taxon>rosids</taxon>
        <taxon>fabids</taxon>
        <taxon>Fagales</taxon>
        <taxon>Juglandaceae</taxon>
        <taxon>Juglans</taxon>
    </lineage>
</organism>
<keyword evidence="3" id="KW-0964">Secreted</keyword>
<keyword evidence="4" id="KW-0732">Signal</keyword>
<dbReference type="Gramene" id="Jr08_04620_p1">
    <property type="protein sequence ID" value="cds.Jr08_04620_p1"/>
    <property type="gene ID" value="Jr08_04620"/>
</dbReference>
<dbReference type="GO" id="GO:0016042">
    <property type="term" value="P:lipid catabolic process"/>
    <property type="evidence" value="ECO:0007669"/>
    <property type="project" value="UniProtKB-KW"/>
</dbReference>
<dbReference type="InterPro" id="IPR036514">
    <property type="entry name" value="SGNH_hydro_sf"/>
</dbReference>
<dbReference type="RefSeq" id="XP_018856366.1">
    <property type="nucleotide sequence ID" value="XM_019000821.2"/>
</dbReference>
<dbReference type="OrthoDB" id="1683520at2759"/>
<evidence type="ECO:0000313" key="9">
    <source>
        <dbReference type="RefSeq" id="XP_018856366.1"/>
    </source>
</evidence>
<dbReference type="KEGG" id="jre:109018677"/>
<dbReference type="InterPro" id="IPR035669">
    <property type="entry name" value="SGNH_plant_lipase-like"/>
</dbReference>
<name>A0A2I4HJM3_JUGRE</name>
<dbReference type="GeneID" id="109018677"/>
<evidence type="ECO:0000256" key="6">
    <source>
        <dbReference type="ARBA" id="ARBA00022963"/>
    </source>
</evidence>
<evidence type="ECO:0000256" key="3">
    <source>
        <dbReference type="ARBA" id="ARBA00022525"/>
    </source>
</evidence>